<protein>
    <recommendedName>
        <fullName evidence="3">PNPLA domain-containing protein</fullName>
    </recommendedName>
</protein>
<dbReference type="AlphaFoldDB" id="A0A7I9VQE6"/>
<evidence type="ECO:0000313" key="4">
    <source>
        <dbReference type="EMBL" id="GEJ58197.1"/>
    </source>
</evidence>
<reference evidence="5" key="1">
    <citation type="journal article" date="2020" name="Appl. Environ. Microbiol.">
        <title>Diazotrophic Anaeromyxobacter Isolates from Soils.</title>
        <authorList>
            <person name="Masuda Y."/>
            <person name="Yamanaka H."/>
            <person name="Xu Z.X."/>
            <person name="Shiratori Y."/>
            <person name="Aono T."/>
            <person name="Amachi S."/>
            <person name="Senoo K."/>
            <person name="Itoh H."/>
        </authorList>
    </citation>
    <scope>NUCLEOTIDE SEQUENCE [LARGE SCALE GENOMIC DNA]</scope>
    <source>
        <strain evidence="5">R267</strain>
    </source>
</reference>
<evidence type="ECO:0000256" key="2">
    <source>
        <dbReference type="SAM" id="SignalP"/>
    </source>
</evidence>
<dbReference type="GO" id="GO:0006629">
    <property type="term" value="P:lipid metabolic process"/>
    <property type="evidence" value="ECO:0007669"/>
    <property type="project" value="UniProtKB-KW"/>
</dbReference>
<evidence type="ECO:0000259" key="3">
    <source>
        <dbReference type="Pfam" id="PF01734"/>
    </source>
</evidence>
<sequence>MGSPALALACALAAASPALAREAREPAPARRYALTISGGASLGAYEAGATWAFVRYLRQLEAQAPAGVAPRLAVATGASAGSLNAALAAVGWCAATEGSTVDDNPFRRAWRGLDLDALLPAVPTSYQRDDALLARAALGPAERELREALTAPGARGCRVALGMTATAEQPLVTYVAGLPARDQTVALPLQIVAEPGGAPEVRSQRLPHQRVAGDRVLHLSGRAAAPGGEVQVEPEVVITAMKASGAFPFAFGAVALPMCVEACPAASAAPLRLCPAPDGPPVPGRACAGAYRDGGVFDNTPLQLAVALSEAQPGAAQEPTAYLYVDPDLRRTQTREARRELAPAAGAARELAFLAGAATFARERSLYEALHGSRWGEAAGPQPEGASAAAGGQAPARALILSRRFAPLTASLFLNFGAFIEAPFAEADYLVGVYDAGYGLASFRCGQGSVAAGATAFARDGAVDLRCLGAELERAGRALELPGSPVAWAVYRRLARAEARALAGAEPGAGWAWTADGAPGPLAPAAQVVEALLSQPRRCDPADAEPWCFADPTADQFVEALRARGYASDFADSPERWADERLVRLANRGLALEREPGFGRVAWAGTQLLVRSAYRGPGLHDPSTLPALSEVGLTPARLAAAALPHRLSVSVTTTQLAAAWWEPVLDLDARFALELRGDLATDFVHGPMVSLRPGVVVNRTGLLSASLGPAAGRTWPWWPAAASTTRLGVELGVGVARDRLRLVLTSLSGPGERAGAGWDVRLDVSDVAGIVYWLTRM</sequence>
<name>A0A7I9VQE6_9BACT</name>
<evidence type="ECO:0000256" key="1">
    <source>
        <dbReference type="ARBA" id="ARBA00023098"/>
    </source>
</evidence>
<feature type="signal peptide" evidence="2">
    <location>
        <begin position="1"/>
        <end position="20"/>
    </location>
</feature>
<dbReference type="Pfam" id="PF01734">
    <property type="entry name" value="Patatin"/>
    <property type="match status" value="1"/>
</dbReference>
<keyword evidence="2" id="KW-0732">Signal</keyword>
<evidence type="ECO:0000313" key="5">
    <source>
        <dbReference type="Proteomes" id="UP000503640"/>
    </source>
</evidence>
<dbReference type="Gene3D" id="3.40.1090.10">
    <property type="entry name" value="Cytosolic phospholipase A2 catalytic domain"/>
    <property type="match status" value="1"/>
</dbReference>
<accession>A0A7I9VQE6</accession>
<dbReference type="Proteomes" id="UP000503640">
    <property type="component" value="Unassembled WGS sequence"/>
</dbReference>
<dbReference type="RefSeq" id="WP_176066531.1">
    <property type="nucleotide sequence ID" value="NZ_BJTG01000007.1"/>
</dbReference>
<dbReference type="EMBL" id="BJTG01000007">
    <property type="protein sequence ID" value="GEJ58197.1"/>
    <property type="molecule type" value="Genomic_DNA"/>
</dbReference>
<feature type="chain" id="PRO_5029664864" description="PNPLA domain-containing protein" evidence="2">
    <location>
        <begin position="21"/>
        <end position="777"/>
    </location>
</feature>
<gene>
    <name evidence="4" type="ORF">AMYX_29380</name>
</gene>
<dbReference type="SUPFAM" id="SSF52151">
    <property type="entry name" value="FabD/lysophospholipase-like"/>
    <property type="match status" value="1"/>
</dbReference>
<keyword evidence="5" id="KW-1185">Reference proteome</keyword>
<proteinExistence type="predicted"/>
<feature type="domain" description="PNPLA" evidence="3">
    <location>
        <begin position="34"/>
        <end position="305"/>
    </location>
</feature>
<keyword evidence="1" id="KW-0443">Lipid metabolism</keyword>
<comment type="caution">
    <text evidence="4">The sequence shown here is derived from an EMBL/GenBank/DDBJ whole genome shotgun (WGS) entry which is preliminary data.</text>
</comment>
<organism evidence="4 5">
    <name type="scientific">Anaeromyxobacter diazotrophicus</name>
    <dbReference type="NCBI Taxonomy" id="2590199"/>
    <lineage>
        <taxon>Bacteria</taxon>
        <taxon>Pseudomonadati</taxon>
        <taxon>Myxococcota</taxon>
        <taxon>Myxococcia</taxon>
        <taxon>Myxococcales</taxon>
        <taxon>Cystobacterineae</taxon>
        <taxon>Anaeromyxobacteraceae</taxon>
        <taxon>Anaeromyxobacter</taxon>
    </lineage>
</organism>
<dbReference type="InterPro" id="IPR016035">
    <property type="entry name" value="Acyl_Trfase/lysoPLipase"/>
</dbReference>
<dbReference type="InterPro" id="IPR002641">
    <property type="entry name" value="PNPLA_dom"/>
</dbReference>